<protein>
    <submittedName>
        <fullName evidence="3">Uncharacterized protein</fullName>
    </submittedName>
</protein>
<keyword evidence="2" id="KW-0812">Transmembrane</keyword>
<dbReference type="Proteomes" id="UP000078348">
    <property type="component" value="Unassembled WGS sequence"/>
</dbReference>
<organism evidence="3 4">
    <name type="scientific">Blastocystis sp. subtype 1 (strain ATCC 50177 / NandII)</name>
    <dbReference type="NCBI Taxonomy" id="478820"/>
    <lineage>
        <taxon>Eukaryota</taxon>
        <taxon>Sar</taxon>
        <taxon>Stramenopiles</taxon>
        <taxon>Bigyra</taxon>
        <taxon>Opalozoa</taxon>
        <taxon>Opalinata</taxon>
        <taxon>Blastocystidae</taxon>
        <taxon>Blastocystis</taxon>
    </lineage>
</organism>
<accession>A0A196SIM7</accession>
<keyword evidence="2" id="KW-1133">Transmembrane helix</keyword>
<evidence type="ECO:0000256" key="1">
    <source>
        <dbReference type="SAM" id="Coils"/>
    </source>
</evidence>
<dbReference type="AlphaFoldDB" id="A0A196SIM7"/>
<feature type="coiled-coil region" evidence="1">
    <location>
        <begin position="252"/>
        <end position="325"/>
    </location>
</feature>
<name>A0A196SIM7_BLAHN</name>
<sequence length="329" mass="38154">MFSSLFRRSLAPLKRVNAQSIRRFASDAAKEEKKKSNMKLIAVLAVSGPVCFCVFSYATDRRFRQSMNEKYLVYTPWLLRLFDKWFPMNTYSPYTLYRVSIPYDLKKTLAAAFTEMDSLKEEGMMRCDAAEFMSMVIEGEVPAECLEHLNNGDYLNDSIKDFKKPNRKALAGAGKAISIDEFIAFAAKVLVSIPKSIPEMQSSVESAKEAFLQKHQCAKKTAPVEEKEFDSPTFSMTRDVIAKHYNLDAETIRRFNETKERKEKRAERRKELETEMGVLRWDIDQTYQEIKEEKQANNENSREIIADLNAQIADMNKRIKEIKNELYYL</sequence>
<keyword evidence="1" id="KW-0175">Coiled coil</keyword>
<reference evidence="3 4" key="1">
    <citation type="submission" date="2016-05" db="EMBL/GenBank/DDBJ databases">
        <title>Nuclear genome of Blastocystis sp. subtype 1 NandII.</title>
        <authorList>
            <person name="Gentekaki E."/>
            <person name="Curtis B."/>
            <person name="Stairs C."/>
            <person name="Eme L."/>
            <person name="Herman E."/>
            <person name="Klimes V."/>
            <person name="Arias M.C."/>
            <person name="Elias M."/>
            <person name="Hilliou F."/>
            <person name="Klute M."/>
            <person name="Malik S.-B."/>
            <person name="Pightling A."/>
            <person name="Rachubinski R."/>
            <person name="Salas D."/>
            <person name="Schlacht A."/>
            <person name="Suga H."/>
            <person name="Archibald J."/>
            <person name="Ball S.G."/>
            <person name="Clark G."/>
            <person name="Dacks J."/>
            <person name="Van Der Giezen M."/>
            <person name="Tsaousis A."/>
            <person name="Roger A."/>
        </authorList>
    </citation>
    <scope>NUCLEOTIDE SEQUENCE [LARGE SCALE GENOMIC DNA]</scope>
    <source>
        <strain evidence="4">ATCC 50177 / NandII</strain>
    </source>
</reference>
<evidence type="ECO:0000313" key="4">
    <source>
        <dbReference type="Proteomes" id="UP000078348"/>
    </source>
</evidence>
<feature type="transmembrane region" description="Helical" evidence="2">
    <location>
        <begin position="40"/>
        <end position="58"/>
    </location>
</feature>
<proteinExistence type="predicted"/>
<keyword evidence="4" id="KW-1185">Reference proteome</keyword>
<comment type="caution">
    <text evidence="3">The sequence shown here is derived from an EMBL/GenBank/DDBJ whole genome shotgun (WGS) entry which is preliminary data.</text>
</comment>
<dbReference type="OrthoDB" id="10495249at2759"/>
<keyword evidence="2" id="KW-0472">Membrane</keyword>
<gene>
    <name evidence="3" type="ORF">AV274_1333</name>
</gene>
<evidence type="ECO:0000313" key="3">
    <source>
        <dbReference type="EMBL" id="OAO16890.1"/>
    </source>
</evidence>
<evidence type="ECO:0000256" key="2">
    <source>
        <dbReference type="SAM" id="Phobius"/>
    </source>
</evidence>
<dbReference type="EMBL" id="LXWW01000054">
    <property type="protein sequence ID" value="OAO16890.1"/>
    <property type="molecule type" value="Genomic_DNA"/>
</dbReference>